<name>A0ABM1VQA2_APLCA</name>
<evidence type="ECO:0000313" key="1">
    <source>
        <dbReference type="Proteomes" id="UP000694888"/>
    </source>
</evidence>
<protein>
    <submittedName>
        <fullName evidence="2">Uncharacterized protein LOC106011237</fullName>
    </submittedName>
</protein>
<accession>A0ABM1VQA2</accession>
<gene>
    <name evidence="2" type="primary">LOC106011237</name>
</gene>
<organism evidence="1 2">
    <name type="scientific">Aplysia californica</name>
    <name type="common">California sea hare</name>
    <dbReference type="NCBI Taxonomy" id="6500"/>
    <lineage>
        <taxon>Eukaryota</taxon>
        <taxon>Metazoa</taxon>
        <taxon>Spiralia</taxon>
        <taxon>Lophotrochozoa</taxon>
        <taxon>Mollusca</taxon>
        <taxon>Gastropoda</taxon>
        <taxon>Heterobranchia</taxon>
        <taxon>Euthyneura</taxon>
        <taxon>Tectipleura</taxon>
        <taxon>Aplysiida</taxon>
        <taxon>Aplysioidea</taxon>
        <taxon>Aplysiidae</taxon>
        <taxon>Aplysia</taxon>
    </lineage>
</organism>
<sequence>MQFIKKGRFENPDDDSTDEVKVQLANHSARLEKQSQLLQTALETIQHLAERLETQTTKSSLGPFSPLVVDQPARFKQHKL</sequence>
<evidence type="ECO:0000313" key="2">
    <source>
        <dbReference type="RefSeq" id="XP_035824594.1"/>
    </source>
</evidence>
<dbReference type="GeneID" id="106011237"/>
<dbReference type="RefSeq" id="XP_035824594.1">
    <property type="nucleotide sequence ID" value="XM_035968701.1"/>
</dbReference>
<proteinExistence type="predicted"/>
<dbReference type="Proteomes" id="UP000694888">
    <property type="component" value="Unplaced"/>
</dbReference>
<keyword evidence="1" id="KW-1185">Reference proteome</keyword>
<reference evidence="2" key="1">
    <citation type="submission" date="2025-08" db="UniProtKB">
        <authorList>
            <consortium name="RefSeq"/>
        </authorList>
    </citation>
    <scope>IDENTIFICATION</scope>
</reference>